<comment type="catalytic activity">
    <reaction evidence="7">
        <text>(1R,6R)-6-hydroxy-2-succinyl-cyclohexa-2,4-diene-1-carboxylate = 2-succinylbenzoate + H2O</text>
        <dbReference type="Rhea" id="RHEA:10196"/>
        <dbReference type="ChEBI" id="CHEBI:15377"/>
        <dbReference type="ChEBI" id="CHEBI:18325"/>
        <dbReference type="ChEBI" id="CHEBI:58689"/>
        <dbReference type="EC" id="4.2.1.113"/>
    </reaction>
</comment>
<comment type="pathway">
    <text evidence="7">Quinol/quinone metabolism; menaquinone biosynthesis.</text>
</comment>
<dbReference type="InterPro" id="IPR029017">
    <property type="entry name" value="Enolase-like_N"/>
</dbReference>
<dbReference type="SUPFAM" id="SSF51604">
    <property type="entry name" value="Enolase C-terminal domain-like"/>
    <property type="match status" value="1"/>
</dbReference>
<dbReference type="InterPro" id="IPR013342">
    <property type="entry name" value="Mandelate_racemase_C"/>
</dbReference>
<evidence type="ECO:0000259" key="8">
    <source>
        <dbReference type="SMART" id="SM00922"/>
    </source>
</evidence>
<dbReference type="NCBIfam" id="TIGR01928">
    <property type="entry name" value="menC_lowGC_arch"/>
    <property type="match status" value="1"/>
</dbReference>
<comment type="pathway">
    <text evidence="7">Quinol/quinone metabolism; 1,4-dihydroxy-2-naphthoate biosynthesis; 1,4-dihydroxy-2-naphthoate from chorismate: step 4/7.</text>
</comment>
<dbReference type="SFLD" id="SFLDG00180">
    <property type="entry name" value="muconate_cycloisomerase"/>
    <property type="match status" value="1"/>
</dbReference>
<keyword evidence="5 7" id="KW-0456">Lyase</keyword>
<evidence type="ECO:0000256" key="3">
    <source>
        <dbReference type="ARBA" id="ARBA00022723"/>
    </source>
</evidence>
<dbReference type="RefSeq" id="WP_048312195.1">
    <property type="nucleotide sequence ID" value="NZ_CP119526.1"/>
</dbReference>
<keyword evidence="3 7" id="KW-0479">Metal-binding</keyword>
<dbReference type="InterPro" id="IPR036849">
    <property type="entry name" value="Enolase-like_C_sf"/>
</dbReference>
<dbReference type="PANTHER" id="PTHR48073:SF5">
    <property type="entry name" value="O-SUCCINYLBENZOATE SYNTHASE"/>
    <property type="match status" value="1"/>
</dbReference>
<dbReference type="SFLD" id="SFLDF00009">
    <property type="entry name" value="o-succinylbenzoate_synthase"/>
    <property type="match status" value="1"/>
</dbReference>
<proteinExistence type="inferred from homology"/>
<dbReference type="InterPro" id="IPR010197">
    <property type="entry name" value="OSBS/NAAAR"/>
</dbReference>
<dbReference type="HAMAP" id="MF_01933">
    <property type="entry name" value="MenC_2"/>
    <property type="match status" value="1"/>
</dbReference>
<dbReference type="InterPro" id="IPR013341">
    <property type="entry name" value="Mandelate_racemase_N_dom"/>
</dbReference>
<dbReference type="Gene3D" id="3.30.390.10">
    <property type="entry name" value="Enolase-like, N-terminal domain"/>
    <property type="match status" value="1"/>
</dbReference>
<dbReference type="GO" id="GO:0043748">
    <property type="term" value="F:O-succinylbenzoate synthase activity"/>
    <property type="evidence" value="ECO:0007669"/>
    <property type="project" value="UniProtKB-EC"/>
</dbReference>
<dbReference type="STRING" id="157733.AB986_15670"/>
<dbReference type="Pfam" id="PF13378">
    <property type="entry name" value="MR_MLE_C"/>
    <property type="match status" value="1"/>
</dbReference>
<dbReference type="AlphaFoldDB" id="A0A0J6CM44"/>
<evidence type="ECO:0000256" key="6">
    <source>
        <dbReference type="ARBA" id="ARBA00029491"/>
    </source>
</evidence>
<comment type="caution">
    <text evidence="9">The sequence shown here is derived from an EMBL/GenBank/DDBJ whole genome shotgun (WGS) entry which is preliminary data.</text>
</comment>
<feature type="binding site" evidence="7">
    <location>
        <position position="213"/>
    </location>
    <ligand>
        <name>Mg(2+)</name>
        <dbReference type="ChEBI" id="CHEBI:18420"/>
    </ligand>
</feature>
<dbReference type="UniPathway" id="UPA01057">
    <property type="reaction ID" value="UER00165"/>
</dbReference>
<dbReference type="EC" id="4.2.1.113" evidence="6 7"/>
<dbReference type="GO" id="GO:0000287">
    <property type="term" value="F:magnesium ion binding"/>
    <property type="evidence" value="ECO:0007669"/>
    <property type="project" value="UniProtKB-UniRule"/>
</dbReference>
<comment type="function">
    <text evidence="7">Converts 2-succinyl-6-hydroxy-2,4-cyclohexadiene-1-carboxylate (SHCHC) to 2-succinylbenzoate (OSB).</text>
</comment>
<keyword evidence="4 7" id="KW-0460">Magnesium</keyword>
<evidence type="ECO:0000256" key="5">
    <source>
        <dbReference type="ARBA" id="ARBA00023239"/>
    </source>
</evidence>
<feature type="active site" description="Proton acceptor" evidence="7">
    <location>
        <position position="262"/>
    </location>
</feature>
<dbReference type="GO" id="GO:0009234">
    <property type="term" value="P:menaquinone biosynthetic process"/>
    <property type="evidence" value="ECO:0007669"/>
    <property type="project" value="UniProtKB-UniRule"/>
</dbReference>
<dbReference type="SFLD" id="SFLDS00001">
    <property type="entry name" value="Enolase"/>
    <property type="match status" value="1"/>
</dbReference>
<evidence type="ECO:0000256" key="1">
    <source>
        <dbReference type="ARBA" id="ARBA00001968"/>
    </source>
</evidence>
<dbReference type="InterPro" id="IPR047585">
    <property type="entry name" value="MenC"/>
</dbReference>
<dbReference type="SUPFAM" id="SSF54826">
    <property type="entry name" value="Enolase N-terminal domain-like"/>
    <property type="match status" value="1"/>
</dbReference>
<reference evidence="9" key="1">
    <citation type="submission" date="2015-06" db="EMBL/GenBank/DDBJ databases">
        <authorList>
            <person name="Liu B."/>
            <person name="Wang J."/>
            <person name="Zhu Y."/>
            <person name="Liu G."/>
            <person name="Chen Q."/>
            <person name="Zheng C."/>
            <person name="Che J."/>
            <person name="Ge C."/>
            <person name="Shi H."/>
            <person name="Pan Z."/>
            <person name="Liu X."/>
        </authorList>
    </citation>
    <scope>NUCLEOTIDE SEQUENCE [LARGE SCALE GENOMIC DNA]</scope>
    <source>
        <strain evidence="9">DSM 16346</strain>
    </source>
</reference>
<accession>A0A0J6CM44</accession>
<dbReference type="PATRIC" id="fig|157733.3.peg.1214"/>
<feature type="domain" description="Mandelate racemase/muconate lactonizing enzyme C-terminal" evidence="8">
    <location>
        <begin position="142"/>
        <end position="234"/>
    </location>
</feature>
<dbReference type="Proteomes" id="UP000035996">
    <property type="component" value="Unassembled WGS sequence"/>
</dbReference>
<evidence type="ECO:0000256" key="2">
    <source>
        <dbReference type="ARBA" id="ARBA00022428"/>
    </source>
</evidence>
<organism evidence="9 10">
    <name type="scientific">Guptibacillus hwajinpoensis</name>
    <dbReference type="NCBI Taxonomy" id="208199"/>
    <lineage>
        <taxon>Bacteria</taxon>
        <taxon>Bacillati</taxon>
        <taxon>Bacillota</taxon>
        <taxon>Bacilli</taxon>
        <taxon>Bacillales</taxon>
        <taxon>Guptibacillaceae</taxon>
        <taxon>Guptibacillus</taxon>
    </lineage>
</organism>
<evidence type="ECO:0000256" key="7">
    <source>
        <dbReference type="HAMAP-Rule" id="MF_01933"/>
    </source>
</evidence>
<dbReference type="PANTHER" id="PTHR48073">
    <property type="entry name" value="O-SUCCINYLBENZOATE SYNTHASE-RELATED"/>
    <property type="match status" value="1"/>
</dbReference>
<comment type="similarity">
    <text evidence="7">Belongs to the mandelate racemase/muconate lactonizing enzyme family. MenC type 2 subfamily.</text>
</comment>
<dbReference type="InterPro" id="IPR029065">
    <property type="entry name" value="Enolase_C-like"/>
</dbReference>
<feature type="binding site" evidence="7">
    <location>
        <position position="188"/>
    </location>
    <ligand>
        <name>Mg(2+)</name>
        <dbReference type="ChEBI" id="CHEBI:18420"/>
    </ligand>
</feature>
<dbReference type="OrthoDB" id="9774531at2"/>
<dbReference type="UniPathway" id="UPA00079"/>
<gene>
    <name evidence="7" type="primary">menC</name>
    <name evidence="9" type="ORF">AB986_15670</name>
</gene>
<feature type="binding site" evidence="7">
    <location>
        <position position="238"/>
    </location>
    <ligand>
        <name>Mg(2+)</name>
        <dbReference type="ChEBI" id="CHEBI:18420"/>
    </ligand>
</feature>
<dbReference type="Pfam" id="PF02746">
    <property type="entry name" value="MR_MLE_N"/>
    <property type="match status" value="1"/>
</dbReference>
<dbReference type="EMBL" id="LELK01000004">
    <property type="protein sequence ID" value="KMM37296.1"/>
    <property type="molecule type" value="Genomic_DNA"/>
</dbReference>
<evidence type="ECO:0000256" key="4">
    <source>
        <dbReference type="ARBA" id="ARBA00022842"/>
    </source>
</evidence>
<dbReference type="GO" id="GO:0016854">
    <property type="term" value="F:racemase and epimerase activity"/>
    <property type="evidence" value="ECO:0007669"/>
    <property type="project" value="UniProtKB-ARBA"/>
</dbReference>
<dbReference type="Gene3D" id="3.20.20.120">
    <property type="entry name" value="Enolase-like C-terminal domain"/>
    <property type="match status" value="1"/>
</dbReference>
<dbReference type="CDD" id="cd03317">
    <property type="entry name" value="NAAAR"/>
    <property type="match status" value="1"/>
</dbReference>
<sequence>MKLHSVTLHHIKMTLKTPFVNSLETVNDRELIIVEAIDTDGYVGFGEGVAFTSPWYTEETLETSWHMLKDFMIPTLKAQVLPHPSDVEHLLKGIRRNPMAKYAIEGAIWDLYAKREGISLAEALGGTAKRIKAGVAVGASEPEVMLNEISKRIEEGYERIKVKIKPSQDLSLIRAIRKSHPSIDLMADANSAYTLNDIERLKELDQYGLLMIEQPLAADDIVDHALLQKELETPVCLDESIASYDDARRALSLSSCRIINIKPGRVGGLSVSKKIHDLCASQNIPVWCGGMLESGIGRAHNIALSSLPNFTIPGDVSASSRYWERDIILPEVIVENGSIAVPDGSGIGFELNRKELERVTLAKEIR</sequence>
<keyword evidence="2 7" id="KW-0474">Menaquinone biosynthesis</keyword>
<dbReference type="SMART" id="SM00922">
    <property type="entry name" value="MR_MLE"/>
    <property type="match status" value="1"/>
</dbReference>
<comment type="cofactor">
    <cofactor evidence="1 7">
        <name>a divalent metal cation</name>
        <dbReference type="ChEBI" id="CHEBI:60240"/>
    </cofactor>
</comment>
<name>A0A0J6CM44_9BACL</name>
<evidence type="ECO:0000313" key="10">
    <source>
        <dbReference type="Proteomes" id="UP000035996"/>
    </source>
</evidence>
<feature type="active site" description="Proton donor" evidence="7">
    <location>
        <position position="163"/>
    </location>
</feature>
<evidence type="ECO:0000313" key="9">
    <source>
        <dbReference type="EMBL" id="KMM37296.1"/>
    </source>
</evidence>
<protein>
    <recommendedName>
        <fullName evidence="6 7">o-succinylbenzoate synthase</fullName>
        <shortName evidence="7">OSB synthase</shortName>
        <shortName evidence="7">OSBS</shortName>
        <ecNumber evidence="6 7">4.2.1.113</ecNumber>
    </recommendedName>
    <alternativeName>
        <fullName evidence="7">4-(2'-carboxyphenyl)-4-oxybutyric acid synthase</fullName>
    </alternativeName>
    <alternativeName>
        <fullName evidence="7">o-succinylbenzoic acid synthase</fullName>
    </alternativeName>
</protein>
<keyword evidence="10" id="KW-1185">Reference proteome</keyword>